<feature type="compositionally biased region" description="Low complexity" evidence="1">
    <location>
        <begin position="891"/>
        <end position="911"/>
    </location>
</feature>
<evidence type="ECO:0000256" key="1">
    <source>
        <dbReference type="SAM" id="MobiDB-lite"/>
    </source>
</evidence>
<feature type="signal peptide" evidence="2">
    <location>
        <begin position="1"/>
        <end position="25"/>
    </location>
</feature>
<dbReference type="InterPro" id="IPR017850">
    <property type="entry name" value="Alkaline_phosphatase_core_sf"/>
</dbReference>
<organism evidence="4">
    <name type="scientific">Companilactobacillus formosensis</name>
    <dbReference type="NCBI Taxonomy" id="1617889"/>
    <lineage>
        <taxon>Bacteria</taxon>
        <taxon>Bacillati</taxon>
        <taxon>Bacillota</taxon>
        <taxon>Bacilli</taxon>
        <taxon>Lactobacillales</taxon>
        <taxon>Lactobacillaceae</taxon>
        <taxon>Companilactobacillus</taxon>
    </lineage>
</organism>
<gene>
    <name evidence="4" type="ORF">C2R26_08030</name>
</gene>
<name>A0A2P4R5H0_9LACO</name>
<reference evidence="4" key="1">
    <citation type="submission" date="2018-01" db="EMBL/GenBank/DDBJ databases">
        <title>Genome sequnecing of Lactobacillus formosensis KACC 18721.</title>
        <authorList>
            <person name="Kim S.-J."/>
            <person name="Heo J."/>
        </authorList>
    </citation>
    <scope>NUCLEOTIDE SEQUENCE</scope>
    <source>
        <strain evidence="4">KACC 18721</strain>
    </source>
</reference>
<dbReference type="SUPFAM" id="SSF53649">
    <property type="entry name" value="Alkaline phosphatase-like"/>
    <property type="match status" value="1"/>
</dbReference>
<protein>
    <submittedName>
        <fullName evidence="4">Cell surface protein</fullName>
    </submittedName>
</protein>
<dbReference type="InterPro" id="IPR002591">
    <property type="entry name" value="Phosphodiest/P_Trfase"/>
</dbReference>
<evidence type="ECO:0000259" key="3">
    <source>
        <dbReference type="Pfam" id="PF03217"/>
    </source>
</evidence>
<feature type="domain" description="S-layer protein C-terminal" evidence="3">
    <location>
        <begin position="934"/>
        <end position="975"/>
    </location>
</feature>
<sequence>MKPRILTTLLICSATLMTTATPAIAATVPASKATTQVPASVDASSSQISKGSDSQTLQEIPAAFIDLGIQDGKLTDFKNQSQWQSTGTPTVTTDGEMNGNVLNFDGSSAFYTTFTDDQFSQLKNGLTIEAYFKYDRYADADSEHEIFSSQESGGFGLGVQKNKIVFYAHDGGGYKQPSGELKPGKWVHAVGVIDKNRTASLYLDGKLVQSVDMPGNLKFAQNTKDLVLGGDAKPGTHVQSQMTGNIKSARLYNHTLNEAQIAQLSQTAHLDQHKPDHEPEKVDQMVGTQLVGPKQIAAGAIYGLNVHARQLKVGDPDTLSLDVTFNPKQFDYVSSEHTLEGGKTTVKEIEAGRVRITSSAKLSNADFLYYAKTRLARLNLRAKKGISGRASIHFEQITKENKVQLGSPLTVNIQAQNPLDYNGDGIVGAGDIALAPVDKKSAVAAKAEIKPYKHVIVLTTDGGGNPWDPHGIYYAKGGFFGPSTPVWTTDPEIMKKRKNTYTMNLFNKQFAMSTTAHSVIPAISAQNYISMLHGRPWGTLSPEYQGTNDTMGKKYFADFGKENPAYPSVFKVLQKNNPTQKAAAFAEWGPIVNAIVEPDAAVKTKQSASLKSFDDVADYIGTDDFQNTSMVFMQSDYMDGQGHSKGWYNDNYWNEYSKYDALFKKVMDKLESTGHIHDTLVIANADHGGAGKNHGPNDEPDRNIFMALGGETVDSGRRLQGGSNSDITALVLDALQAPRASHMVQSEVFDKSAFLSQTELAKKKRDVETVQLIHQGNTVKLGLTNLKKRKLSAVDMQVDLAGRGISSVQTGKGVKVLRQDIKNGMLKLTLSLDHQSIKDLAKVKLTPAGNGNTAEVAVKQAMAGTTDGKEILVDLSNIDGRGKPTQPSRPGNNNSNSGSSHNSNVGNNSNSTSVVEVDKVISLHGLGTQKRVPLYTSDAKKIPNRTLQGGTNWICNRIMIKNGAKYYRVSANEWISEKDAYEYVSISKIATTPKKEITYLVNSKGEKVTNRALGSDAMWATDRSAVINGKLYYRVATNEFVAGDTVHLN</sequence>
<dbReference type="Pfam" id="PF01663">
    <property type="entry name" value="Phosphodiest"/>
    <property type="match status" value="1"/>
</dbReference>
<dbReference type="GO" id="GO:0030246">
    <property type="term" value="F:carbohydrate binding"/>
    <property type="evidence" value="ECO:0007669"/>
    <property type="project" value="InterPro"/>
</dbReference>
<dbReference type="Pfam" id="PF03217">
    <property type="entry name" value="SlpA"/>
    <property type="match status" value="2"/>
</dbReference>
<proteinExistence type="predicted"/>
<dbReference type="InterPro" id="IPR013320">
    <property type="entry name" value="ConA-like_dom_sf"/>
</dbReference>
<keyword evidence="2" id="KW-0732">Signal</keyword>
<dbReference type="Gene3D" id="3.40.720.10">
    <property type="entry name" value="Alkaline Phosphatase, subunit A"/>
    <property type="match status" value="1"/>
</dbReference>
<dbReference type="Gene3D" id="2.60.40.680">
    <property type="match status" value="1"/>
</dbReference>
<dbReference type="Pfam" id="PF13385">
    <property type="entry name" value="Laminin_G_3"/>
    <property type="match status" value="1"/>
</dbReference>
<dbReference type="Gene3D" id="2.60.120.200">
    <property type="match status" value="1"/>
</dbReference>
<feature type="domain" description="S-layer protein C-terminal" evidence="3">
    <location>
        <begin position="990"/>
        <end position="1041"/>
    </location>
</feature>
<evidence type="ECO:0000256" key="2">
    <source>
        <dbReference type="SAM" id="SignalP"/>
    </source>
</evidence>
<dbReference type="SUPFAM" id="SSF49384">
    <property type="entry name" value="Carbohydrate-binding domain"/>
    <property type="match status" value="1"/>
</dbReference>
<feature type="region of interest" description="Disordered" evidence="1">
    <location>
        <begin position="877"/>
        <end position="911"/>
    </location>
</feature>
<dbReference type="InterPro" id="IPR024968">
    <property type="entry name" value="SlpA_C_lactobacillus"/>
</dbReference>
<dbReference type="EMBL" id="PPWZ01000056">
    <property type="protein sequence ID" value="POH36436.1"/>
    <property type="molecule type" value="Genomic_DNA"/>
</dbReference>
<comment type="caution">
    <text evidence="4">The sequence shown here is derived from an EMBL/GenBank/DDBJ whole genome shotgun (WGS) entry which is preliminary data.</text>
</comment>
<dbReference type="SUPFAM" id="SSF49899">
    <property type="entry name" value="Concanavalin A-like lectins/glucanases"/>
    <property type="match status" value="1"/>
</dbReference>
<dbReference type="AlphaFoldDB" id="A0A2P4R5H0"/>
<feature type="chain" id="PRO_5015188709" evidence="2">
    <location>
        <begin position="26"/>
        <end position="1049"/>
    </location>
</feature>
<accession>A0A2P4R5H0</accession>
<dbReference type="InterPro" id="IPR008965">
    <property type="entry name" value="CBM2/CBM3_carb-bd_dom_sf"/>
</dbReference>
<evidence type="ECO:0000313" key="4">
    <source>
        <dbReference type="EMBL" id="POH36436.1"/>
    </source>
</evidence>